<dbReference type="InterPro" id="IPR036565">
    <property type="entry name" value="Mur-like_cat_sf"/>
</dbReference>
<accession>A0A1V5ZMT0</accession>
<dbReference type="Proteomes" id="UP000485621">
    <property type="component" value="Unassembled WGS sequence"/>
</dbReference>
<feature type="domain" description="Mur ligase central" evidence="1">
    <location>
        <begin position="6"/>
        <end position="69"/>
    </location>
</feature>
<protein>
    <recommendedName>
        <fullName evidence="1">Mur ligase central domain-containing protein</fullName>
    </recommendedName>
</protein>
<evidence type="ECO:0000259" key="1">
    <source>
        <dbReference type="Pfam" id="PF08245"/>
    </source>
</evidence>
<comment type="caution">
    <text evidence="2">The sequence shown here is derived from an EMBL/GenBank/DDBJ whole genome shotgun (WGS) entry which is preliminary data.</text>
</comment>
<dbReference type="GO" id="GO:0016881">
    <property type="term" value="F:acid-amino acid ligase activity"/>
    <property type="evidence" value="ECO:0007669"/>
    <property type="project" value="InterPro"/>
</dbReference>
<dbReference type="EMBL" id="MWDB01000018">
    <property type="protein sequence ID" value="OQB41362.1"/>
    <property type="molecule type" value="Genomic_DNA"/>
</dbReference>
<evidence type="ECO:0000313" key="2">
    <source>
        <dbReference type="EMBL" id="OQB41362.1"/>
    </source>
</evidence>
<proteinExistence type="predicted"/>
<dbReference type="AlphaFoldDB" id="A0A1V5ZMT0"/>
<dbReference type="SUPFAM" id="SSF53623">
    <property type="entry name" value="MurD-like peptide ligases, catalytic domain"/>
    <property type="match status" value="1"/>
</dbReference>
<dbReference type="Gene3D" id="3.40.1190.10">
    <property type="entry name" value="Mur-like, catalytic domain"/>
    <property type="match status" value="1"/>
</dbReference>
<dbReference type="GO" id="GO:0005524">
    <property type="term" value="F:ATP binding"/>
    <property type="evidence" value="ECO:0007669"/>
    <property type="project" value="InterPro"/>
</dbReference>
<name>A0A1V5ZMT0_9BACT</name>
<dbReference type="InterPro" id="IPR013221">
    <property type="entry name" value="Mur_ligase_cen"/>
</dbReference>
<dbReference type="Pfam" id="PF08245">
    <property type="entry name" value="Mur_ligase_M"/>
    <property type="match status" value="1"/>
</dbReference>
<organism evidence="2">
    <name type="scientific">candidate division CPR1 bacterium ADurb.Bin160</name>
    <dbReference type="NCBI Taxonomy" id="1852826"/>
    <lineage>
        <taxon>Bacteria</taxon>
        <taxon>candidate division CPR1</taxon>
    </lineage>
</organism>
<sequence length="73" mass="8403">MEFLLEIIKPNIGVFTAIDSVHSLQFGSPNEIAKEEKKMIENTVEFAFLNVDDVYAMSLIKNLEIDYLTYQTE</sequence>
<reference evidence="2" key="1">
    <citation type="submission" date="2017-02" db="EMBL/GenBank/DDBJ databases">
        <title>Delving into the versatile metabolic prowess of the omnipresent phylum Bacteroidetes.</title>
        <authorList>
            <person name="Nobu M.K."/>
            <person name="Mei R."/>
            <person name="Narihiro T."/>
            <person name="Kuroda K."/>
            <person name="Liu W.-T."/>
        </authorList>
    </citation>
    <scope>NUCLEOTIDE SEQUENCE</scope>
    <source>
        <strain evidence="2">ADurb.Bin160</strain>
    </source>
</reference>
<gene>
    <name evidence="2" type="ORF">BWY04_00866</name>
</gene>